<evidence type="ECO:0000313" key="11">
    <source>
        <dbReference type="Proteomes" id="UP000248021"/>
    </source>
</evidence>
<dbReference type="GO" id="GO:0006865">
    <property type="term" value="P:amino acid transport"/>
    <property type="evidence" value="ECO:0007669"/>
    <property type="project" value="UniProtKB-KW"/>
</dbReference>
<evidence type="ECO:0000256" key="7">
    <source>
        <dbReference type="ARBA" id="ARBA00023136"/>
    </source>
</evidence>
<keyword evidence="4 9" id="KW-0812">Transmembrane</keyword>
<dbReference type="InterPro" id="IPR001851">
    <property type="entry name" value="ABC_transp_permease"/>
</dbReference>
<keyword evidence="7 9" id="KW-0472">Membrane</keyword>
<dbReference type="OrthoDB" id="9807115at2"/>
<feature type="transmembrane region" description="Helical" evidence="9">
    <location>
        <begin position="86"/>
        <end position="109"/>
    </location>
</feature>
<accession>A0A2V3U7J2</accession>
<feature type="transmembrane region" description="Helical" evidence="9">
    <location>
        <begin position="252"/>
        <end position="272"/>
    </location>
</feature>
<keyword evidence="6 9" id="KW-1133">Transmembrane helix</keyword>
<protein>
    <submittedName>
        <fullName evidence="10">Amino acid/amide ABC transporter membrane protein 1 (HAAT family)</fullName>
    </submittedName>
</protein>
<dbReference type="GO" id="GO:0022857">
    <property type="term" value="F:transmembrane transporter activity"/>
    <property type="evidence" value="ECO:0007669"/>
    <property type="project" value="InterPro"/>
</dbReference>
<dbReference type="PANTHER" id="PTHR11795">
    <property type="entry name" value="BRANCHED-CHAIN AMINO ACID TRANSPORT SYSTEM PERMEASE PROTEIN LIVH"/>
    <property type="match status" value="1"/>
</dbReference>
<dbReference type="PANTHER" id="PTHR11795:SF442">
    <property type="entry name" value="ABC TRANSPORTER ATP-BINDING PROTEIN"/>
    <property type="match status" value="1"/>
</dbReference>
<proteinExistence type="inferred from homology"/>
<evidence type="ECO:0000256" key="2">
    <source>
        <dbReference type="ARBA" id="ARBA00022448"/>
    </source>
</evidence>
<dbReference type="Proteomes" id="UP000248021">
    <property type="component" value="Unassembled WGS sequence"/>
</dbReference>
<keyword evidence="2" id="KW-0813">Transport</keyword>
<dbReference type="RefSeq" id="WP_110375098.1">
    <property type="nucleotide sequence ID" value="NZ_JAHBRY010000001.1"/>
</dbReference>
<comment type="similarity">
    <text evidence="8">Belongs to the binding-protein-dependent transport system permease family. LivHM subfamily.</text>
</comment>
<keyword evidence="5" id="KW-0029">Amino-acid transport</keyword>
<dbReference type="Pfam" id="PF02653">
    <property type="entry name" value="BPD_transp_2"/>
    <property type="match status" value="1"/>
</dbReference>
<dbReference type="InterPro" id="IPR052157">
    <property type="entry name" value="BCAA_transport_permease"/>
</dbReference>
<organism evidence="10 11">
    <name type="scientific">Chelatococcus asaccharovorans</name>
    <dbReference type="NCBI Taxonomy" id="28210"/>
    <lineage>
        <taxon>Bacteria</taxon>
        <taxon>Pseudomonadati</taxon>
        <taxon>Pseudomonadota</taxon>
        <taxon>Alphaproteobacteria</taxon>
        <taxon>Hyphomicrobiales</taxon>
        <taxon>Chelatococcaceae</taxon>
        <taxon>Chelatococcus</taxon>
    </lineage>
</organism>
<sequence length="283" mass="29155">MIIQLLNGLVYGGLLVILSSGLVLIFGLRQVVNFAHGAFYTLGAYVALSVSAFVGFWGALAAAFVALSVVGIALDRFCFRPLQNRPHAVVLIITFGLFLIVTDLVQLVWGRESYSLLPPPDFTGPVDVFGTPYPVYRLVVLALAVVAAVALQAWLRLTRIGLHARAAATDIVATGIQGVNTDRVGALVVGVGCGLAGLAGAAAAPLLALTPSMGDAIIIDSFVVMVIGGLGSFGGSIVAAALLGQIQAFGAVYMPSLTTLLPFVLMAAVLVIRPTGLAGARIS</sequence>
<dbReference type="AlphaFoldDB" id="A0A2V3U7J2"/>
<evidence type="ECO:0000313" key="10">
    <source>
        <dbReference type="EMBL" id="PXW59067.1"/>
    </source>
</evidence>
<feature type="transmembrane region" description="Helical" evidence="9">
    <location>
        <begin position="135"/>
        <end position="155"/>
    </location>
</feature>
<keyword evidence="3" id="KW-1003">Cell membrane</keyword>
<dbReference type="GO" id="GO:0005886">
    <property type="term" value="C:plasma membrane"/>
    <property type="evidence" value="ECO:0007669"/>
    <property type="project" value="UniProtKB-SubCell"/>
</dbReference>
<evidence type="ECO:0000256" key="3">
    <source>
        <dbReference type="ARBA" id="ARBA00022475"/>
    </source>
</evidence>
<feature type="transmembrane region" description="Helical" evidence="9">
    <location>
        <begin position="222"/>
        <end position="246"/>
    </location>
</feature>
<dbReference type="CDD" id="cd06582">
    <property type="entry name" value="TM_PBP1_LivH_like"/>
    <property type="match status" value="1"/>
</dbReference>
<feature type="transmembrane region" description="Helical" evidence="9">
    <location>
        <begin position="185"/>
        <end position="210"/>
    </location>
</feature>
<name>A0A2V3U7J2_9HYPH</name>
<feature type="transmembrane region" description="Helical" evidence="9">
    <location>
        <begin position="44"/>
        <end position="74"/>
    </location>
</feature>
<gene>
    <name evidence="10" type="ORF">C7450_105419</name>
</gene>
<reference evidence="10 11" key="1">
    <citation type="submission" date="2018-05" db="EMBL/GenBank/DDBJ databases">
        <title>Genomic Encyclopedia of Type Strains, Phase IV (KMG-IV): sequencing the most valuable type-strain genomes for metagenomic binning, comparative biology and taxonomic classification.</title>
        <authorList>
            <person name="Goeker M."/>
        </authorList>
    </citation>
    <scope>NUCLEOTIDE SEQUENCE [LARGE SCALE GENOMIC DNA]</scope>
    <source>
        <strain evidence="10 11">DSM 6462</strain>
    </source>
</reference>
<evidence type="ECO:0000256" key="5">
    <source>
        <dbReference type="ARBA" id="ARBA00022970"/>
    </source>
</evidence>
<evidence type="ECO:0000256" key="1">
    <source>
        <dbReference type="ARBA" id="ARBA00004651"/>
    </source>
</evidence>
<evidence type="ECO:0000256" key="8">
    <source>
        <dbReference type="ARBA" id="ARBA00037998"/>
    </source>
</evidence>
<comment type="caution">
    <text evidence="10">The sequence shown here is derived from an EMBL/GenBank/DDBJ whole genome shotgun (WGS) entry which is preliminary data.</text>
</comment>
<evidence type="ECO:0000256" key="4">
    <source>
        <dbReference type="ARBA" id="ARBA00022692"/>
    </source>
</evidence>
<dbReference type="EMBL" id="QJJK01000005">
    <property type="protein sequence ID" value="PXW59067.1"/>
    <property type="molecule type" value="Genomic_DNA"/>
</dbReference>
<feature type="transmembrane region" description="Helical" evidence="9">
    <location>
        <begin position="9"/>
        <end position="32"/>
    </location>
</feature>
<evidence type="ECO:0000256" key="6">
    <source>
        <dbReference type="ARBA" id="ARBA00022989"/>
    </source>
</evidence>
<keyword evidence="11" id="KW-1185">Reference proteome</keyword>
<evidence type="ECO:0000256" key="9">
    <source>
        <dbReference type="SAM" id="Phobius"/>
    </source>
</evidence>
<comment type="subcellular location">
    <subcellularLocation>
        <location evidence="1">Cell membrane</location>
        <topology evidence="1">Multi-pass membrane protein</topology>
    </subcellularLocation>
</comment>